<name>A0ABP8P9I5_9MICO</name>
<dbReference type="RefSeq" id="WP_345185424.1">
    <property type="nucleotide sequence ID" value="NZ_BAABGP010000008.1"/>
</dbReference>
<proteinExistence type="predicted"/>
<organism evidence="2 3">
    <name type="scientific">Microbacterium panaciterrae</name>
    <dbReference type="NCBI Taxonomy" id="985759"/>
    <lineage>
        <taxon>Bacteria</taxon>
        <taxon>Bacillati</taxon>
        <taxon>Actinomycetota</taxon>
        <taxon>Actinomycetes</taxon>
        <taxon>Micrococcales</taxon>
        <taxon>Microbacteriaceae</taxon>
        <taxon>Microbacterium</taxon>
    </lineage>
</organism>
<feature type="compositionally biased region" description="Polar residues" evidence="1">
    <location>
        <begin position="1"/>
        <end position="13"/>
    </location>
</feature>
<feature type="compositionally biased region" description="Basic and acidic residues" evidence="1">
    <location>
        <begin position="26"/>
        <end position="39"/>
    </location>
</feature>
<dbReference type="Proteomes" id="UP001500731">
    <property type="component" value="Unassembled WGS sequence"/>
</dbReference>
<evidence type="ECO:0000313" key="2">
    <source>
        <dbReference type="EMBL" id="GAA4482601.1"/>
    </source>
</evidence>
<dbReference type="EMBL" id="BAABGP010000008">
    <property type="protein sequence ID" value="GAA4482601.1"/>
    <property type="molecule type" value="Genomic_DNA"/>
</dbReference>
<evidence type="ECO:0000256" key="1">
    <source>
        <dbReference type="SAM" id="MobiDB-lite"/>
    </source>
</evidence>
<reference evidence="3" key="1">
    <citation type="journal article" date="2019" name="Int. J. Syst. Evol. Microbiol.">
        <title>The Global Catalogue of Microorganisms (GCM) 10K type strain sequencing project: providing services to taxonomists for standard genome sequencing and annotation.</title>
        <authorList>
            <consortium name="The Broad Institute Genomics Platform"/>
            <consortium name="The Broad Institute Genome Sequencing Center for Infectious Disease"/>
            <person name="Wu L."/>
            <person name="Ma J."/>
        </authorList>
    </citation>
    <scope>NUCLEOTIDE SEQUENCE [LARGE SCALE GENOMIC DNA]</scope>
    <source>
        <strain evidence="3">JCM 17839</strain>
    </source>
</reference>
<gene>
    <name evidence="2" type="ORF">GCM10023171_12840</name>
</gene>
<feature type="region of interest" description="Disordered" evidence="1">
    <location>
        <begin position="1"/>
        <end position="56"/>
    </location>
</feature>
<accession>A0ABP8P9I5</accession>
<feature type="compositionally biased region" description="Basic and acidic residues" evidence="1">
    <location>
        <begin position="114"/>
        <end position="125"/>
    </location>
</feature>
<protein>
    <submittedName>
        <fullName evidence="2">Uncharacterized protein</fullName>
    </submittedName>
</protein>
<sequence length="132" mass="14644">MSANESPQGTQPTIEHVSWSGFTRAIQERQEREEQEREAMASAHRQAVAAELATPEGRARFARRKAEAENAADIAKQATEAEQRMQRGFVEGTADRIQGLRDSIRAKSSQLALLRDRADDRDRRAAGLGKGN</sequence>
<evidence type="ECO:0000313" key="3">
    <source>
        <dbReference type="Proteomes" id="UP001500731"/>
    </source>
</evidence>
<feature type="region of interest" description="Disordered" evidence="1">
    <location>
        <begin position="108"/>
        <end position="132"/>
    </location>
</feature>
<keyword evidence="3" id="KW-1185">Reference proteome</keyword>
<comment type="caution">
    <text evidence="2">The sequence shown here is derived from an EMBL/GenBank/DDBJ whole genome shotgun (WGS) entry which is preliminary data.</text>
</comment>